<protein>
    <submittedName>
        <fullName evidence="9">Serine/arginine repetitive matrix protein 2</fullName>
    </submittedName>
</protein>
<evidence type="ECO:0000256" key="1">
    <source>
        <dbReference type="ARBA" id="ARBA00004123"/>
    </source>
</evidence>
<dbReference type="Gene3D" id="6.10.140.420">
    <property type="match status" value="1"/>
</dbReference>
<evidence type="ECO:0000256" key="4">
    <source>
        <dbReference type="ARBA" id="ARBA00022728"/>
    </source>
</evidence>
<name>A0A8D8QWK9_9HEMI</name>
<dbReference type="GO" id="GO:0008380">
    <property type="term" value="P:RNA splicing"/>
    <property type="evidence" value="ECO:0007669"/>
    <property type="project" value="UniProtKB-KW"/>
</dbReference>
<keyword evidence="5" id="KW-0508">mRNA splicing</keyword>
<evidence type="ECO:0000256" key="6">
    <source>
        <dbReference type="ARBA" id="ARBA00023242"/>
    </source>
</evidence>
<reference evidence="9" key="1">
    <citation type="submission" date="2021-05" db="EMBL/GenBank/DDBJ databases">
        <authorList>
            <person name="Alioto T."/>
            <person name="Alioto T."/>
            <person name="Gomez Garrido J."/>
        </authorList>
    </citation>
    <scope>NUCLEOTIDE SEQUENCE</scope>
</reference>
<accession>A0A8D8QWK9</accession>
<evidence type="ECO:0000256" key="2">
    <source>
        <dbReference type="ARBA" id="ARBA00005954"/>
    </source>
</evidence>
<evidence type="ECO:0000256" key="3">
    <source>
        <dbReference type="ARBA" id="ARBA00022664"/>
    </source>
</evidence>
<dbReference type="InterPro" id="IPR013170">
    <property type="entry name" value="mRNA_splic_Cwf21_dom"/>
</dbReference>
<keyword evidence="4" id="KW-0747">Spliceosome</keyword>
<sequence>MYNGIGLETARGSGTNGYVQRNWSLVRKTKDKTNLKTEKDLERMDAMNNKQPNREILDHEKKRKIEIQCLELQELLEEQGFSEIEVDAKVMAYRLHLNKNVEKINEPPLDELGRVIVRETHHIAEAQLEKNAKLRDAFGISEYFVEGSSLDPARREKEAQARSAAAAIKAALEPVEKKKYALVRTPSPETGRGAGKTKKRKRRDSSSGDDHAENKKSKKKKSKKAKQKSRNSF</sequence>
<evidence type="ECO:0000256" key="7">
    <source>
        <dbReference type="SAM" id="MobiDB-lite"/>
    </source>
</evidence>
<evidence type="ECO:0000259" key="8">
    <source>
        <dbReference type="SMART" id="SM01115"/>
    </source>
</evidence>
<proteinExistence type="inferred from homology"/>
<dbReference type="PANTHER" id="PTHR36562:SF5">
    <property type="entry name" value="SERINE_ARGININE REPETITIVE MATRIX 2"/>
    <property type="match status" value="1"/>
</dbReference>
<dbReference type="GO" id="GO:0005681">
    <property type="term" value="C:spliceosomal complex"/>
    <property type="evidence" value="ECO:0007669"/>
    <property type="project" value="UniProtKB-KW"/>
</dbReference>
<keyword evidence="3" id="KW-0507">mRNA processing</keyword>
<feature type="compositionally biased region" description="Basic and acidic residues" evidence="7">
    <location>
        <begin position="204"/>
        <end position="215"/>
    </location>
</feature>
<feature type="compositionally biased region" description="Basic residues" evidence="7">
    <location>
        <begin position="216"/>
        <end position="233"/>
    </location>
</feature>
<feature type="domain" description="CWF21" evidence="8">
    <location>
        <begin position="57"/>
        <end position="102"/>
    </location>
</feature>
<comment type="similarity">
    <text evidence="2">Belongs to the CWC21 family.</text>
</comment>
<dbReference type="SMART" id="SM01115">
    <property type="entry name" value="cwf21"/>
    <property type="match status" value="1"/>
</dbReference>
<dbReference type="Pfam" id="PF08312">
    <property type="entry name" value="cwf21"/>
    <property type="match status" value="1"/>
</dbReference>
<evidence type="ECO:0000313" key="9">
    <source>
        <dbReference type="EMBL" id="CAG6639037.1"/>
    </source>
</evidence>
<dbReference type="AlphaFoldDB" id="A0A8D8QWK9"/>
<dbReference type="EMBL" id="HBUF01105170">
    <property type="protein sequence ID" value="CAG6639037.1"/>
    <property type="molecule type" value="Transcribed_RNA"/>
</dbReference>
<keyword evidence="6" id="KW-0539">Nucleus</keyword>
<dbReference type="GO" id="GO:0006397">
    <property type="term" value="P:mRNA processing"/>
    <property type="evidence" value="ECO:0007669"/>
    <property type="project" value="UniProtKB-KW"/>
</dbReference>
<evidence type="ECO:0000256" key="5">
    <source>
        <dbReference type="ARBA" id="ARBA00023187"/>
    </source>
</evidence>
<organism evidence="9">
    <name type="scientific">Cacopsylla melanoneura</name>
    <dbReference type="NCBI Taxonomy" id="428564"/>
    <lineage>
        <taxon>Eukaryota</taxon>
        <taxon>Metazoa</taxon>
        <taxon>Ecdysozoa</taxon>
        <taxon>Arthropoda</taxon>
        <taxon>Hexapoda</taxon>
        <taxon>Insecta</taxon>
        <taxon>Pterygota</taxon>
        <taxon>Neoptera</taxon>
        <taxon>Paraneoptera</taxon>
        <taxon>Hemiptera</taxon>
        <taxon>Sternorrhyncha</taxon>
        <taxon>Psylloidea</taxon>
        <taxon>Psyllidae</taxon>
        <taxon>Psyllinae</taxon>
        <taxon>Cacopsylla</taxon>
    </lineage>
</organism>
<feature type="region of interest" description="Disordered" evidence="7">
    <location>
        <begin position="177"/>
        <end position="233"/>
    </location>
</feature>
<dbReference type="PANTHER" id="PTHR36562">
    <property type="entry name" value="SERINE/ARGININE REPETITIVE MATRIX 2"/>
    <property type="match status" value="1"/>
</dbReference>
<dbReference type="InterPro" id="IPR051372">
    <property type="entry name" value="CWC21"/>
</dbReference>
<comment type="subcellular location">
    <subcellularLocation>
        <location evidence="1">Nucleus</location>
    </subcellularLocation>
</comment>